<organism evidence="9 10">
    <name type="scientific">Streptomonospora algeriensis</name>
    <dbReference type="NCBI Taxonomy" id="995084"/>
    <lineage>
        <taxon>Bacteria</taxon>
        <taxon>Bacillati</taxon>
        <taxon>Actinomycetota</taxon>
        <taxon>Actinomycetes</taxon>
        <taxon>Streptosporangiales</taxon>
        <taxon>Nocardiopsidaceae</taxon>
        <taxon>Streptomonospora</taxon>
    </lineage>
</organism>
<comment type="subcellular location">
    <subcellularLocation>
        <location evidence="1 7">Cell membrane</location>
        <topology evidence="1 7">Multi-pass membrane protein</topology>
    </subcellularLocation>
</comment>
<dbReference type="PROSITE" id="PS50928">
    <property type="entry name" value="ABC_TM1"/>
    <property type="match status" value="1"/>
</dbReference>
<feature type="transmembrane region" description="Helical" evidence="7">
    <location>
        <begin position="235"/>
        <end position="256"/>
    </location>
</feature>
<keyword evidence="5 7" id="KW-1133">Transmembrane helix</keyword>
<dbReference type="CDD" id="cd06261">
    <property type="entry name" value="TM_PBP2"/>
    <property type="match status" value="1"/>
</dbReference>
<feature type="domain" description="ABC transmembrane type-1" evidence="8">
    <location>
        <begin position="63"/>
        <end position="256"/>
    </location>
</feature>
<dbReference type="InterPro" id="IPR035906">
    <property type="entry name" value="MetI-like_sf"/>
</dbReference>
<dbReference type="SUPFAM" id="SSF161098">
    <property type="entry name" value="MetI-like"/>
    <property type="match status" value="1"/>
</dbReference>
<keyword evidence="4 7" id="KW-0812">Transmembrane</keyword>
<dbReference type="PANTHER" id="PTHR43744">
    <property type="entry name" value="ABC TRANSPORTER PERMEASE PROTEIN MG189-RELATED-RELATED"/>
    <property type="match status" value="1"/>
</dbReference>
<feature type="transmembrane region" description="Helical" evidence="7">
    <location>
        <begin position="175"/>
        <end position="200"/>
    </location>
</feature>
<keyword evidence="2 7" id="KW-0813">Transport</keyword>
<evidence type="ECO:0000313" key="10">
    <source>
        <dbReference type="Proteomes" id="UP001596956"/>
    </source>
</evidence>
<dbReference type="Proteomes" id="UP001596956">
    <property type="component" value="Unassembled WGS sequence"/>
</dbReference>
<comment type="similarity">
    <text evidence="7">Belongs to the binding-protein-dependent transport system permease family.</text>
</comment>
<name>A0ABW3BCE0_9ACTN</name>
<reference evidence="10" key="1">
    <citation type="journal article" date="2019" name="Int. J. Syst. Evol. Microbiol.">
        <title>The Global Catalogue of Microorganisms (GCM) 10K type strain sequencing project: providing services to taxonomists for standard genome sequencing and annotation.</title>
        <authorList>
            <consortium name="The Broad Institute Genomics Platform"/>
            <consortium name="The Broad Institute Genome Sequencing Center for Infectious Disease"/>
            <person name="Wu L."/>
            <person name="Ma J."/>
        </authorList>
    </citation>
    <scope>NUCLEOTIDE SEQUENCE [LARGE SCALE GENOMIC DNA]</scope>
    <source>
        <strain evidence="10">CCUG 63369</strain>
    </source>
</reference>
<feature type="transmembrane region" description="Helical" evidence="7">
    <location>
        <begin position="98"/>
        <end position="125"/>
    </location>
</feature>
<evidence type="ECO:0000256" key="7">
    <source>
        <dbReference type="RuleBase" id="RU363032"/>
    </source>
</evidence>
<dbReference type="Gene3D" id="1.10.3720.10">
    <property type="entry name" value="MetI-like"/>
    <property type="match status" value="1"/>
</dbReference>
<evidence type="ECO:0000256" key="5">
    <source>
        <dbReference type="ARBA" id="ARBA00022989"/>
    </source>
</evidence>
<keyword evidence="3" id="KW-1003">Cell membrane</keyword>
<gene>
    <name evidence="9" type="ORF">ACFQZU_06640</name>
</gene>
<feature type="transmembrane region" description="Helical" evidence="7">
    <location>
        <begin position="67"/>
        <end position="86"/>
    </location>
</feature>
<dbReference type="Pfam" id="PF00528">
    <property type="entry name" value="BPD_transp_1"/>
    <property type="match status" value="1"/>
</dbReference>
<evidence type="ECO:0000256" key="1">
    <source>
        <dbReference type="ARBA" id="ARBA00004651"/>
    </source>
</evidence>
<evidence type="ECO:0000256" key="2">
    <source>
        <dbReference type="ARBA" id="ARBA00022448"/>
    </source>
</evidence>
<keyword evidence="10" id="KW-1185">Reference proteome</keyword>
<feature type="transmembrane region" description="Helical" evidence="7">
    <location>
        <begin position="131"/>
        <end position="154"/>
    </location>
</feature>
<keyword evidence="6 7" id="KW-0472">Membrane</keyword>
<proteinExistence type="inferred from homology"/>
<evidence type="ECO:0000256" key="6">
    <source>
        <dbReference type="ARBA" id="ARBA00023136"/>
    </source>
</evidence>
<accession>A0ABW3BCE0</accession>
<evidence type="ECO:0000259" key="8">
    <source>
        <dbReference type="PROSITE" id="PS50928"/>
    </source>
</evidence>
<comment type="caution">
    <text evidence="9">The sequence shown here is derived from an EMBL/GenBank/DDBJ whole genome shotgun (WGS) entry which is preliminary data.</text>
</comment>
<evidence type="ECO:0000256" key="4">
    <source>
        <dbReference type="ARBA" id="ARBA00022692"/>
    </source>
</evidence>
<evidence type="ECO:0000313" key="9">
    <source>
        <dbReference type="EMBL" id="MFD0800996.1"/>
    </source>
</evidence>
<dbReference type="PANTHER" id="PTHR43744:SF8">
    <property type="entry name" value="SN-GLYCEROL-3-PHOSPHATE TRANSPORT SYSTEM PERMEASE PROTEIN UGPE"/>
    <property type="match status" value="1"/>
</dbReference>
<sequence length="271" mass="28904">MLRIRTTTQQTTMLALAILFLAPLLWTAWSSVYGPQATGGTAGFGTGNYERLAAYGSGLGRYSLNSLAVSVMTVIGTLAAGTLGGYAMARFRFPGRDLLFLVTLAILMVPYPTILVPLYVLLGWLNLQNSLVGLALVLVMFQLPFALFMMRNAVEAVPRQLDEAARIDGCGPLRTLVAVVAPMVAPAMITVGLFAFLASWNEFIAPLILLSEDAKFTLPTALAAMRSGNHGAVDFGALQAGTLVSAVPCMLLFLLLQRHYVRGFSSGALKG</sequence>
<evidence type="ECO:0000256" key="3">
    <source>
        <dbReference type="ARBA" id="ARBA00022475"/>
    </source>
</evidence>
<dbReference type="EMBL" id="JBHTHR010000131">
    <property type="protein sequence ID" value="MFD0800996.1"/>
    <property type="molecule type" value="Genomic_DNA"/>
</dbReference>
<protein>
    <submittedName>
        <fullName evidence="9">Carbohydrate ABC transporter permease</fullName>
    </submittedName>
</protein>
<dbReference type="InterPro" id="IPR000515">
    <property type="entry name" value="MetI-like"/>
</dbReference>